<keyword evidence="2" id="KW-1185">Reference proteome</keyword>
<comment type="caution">
    <text evidence="1">The sequence shown here is derived from an EMBL/GenBank/DDBJ whole genome shotgun (WGS) entry which is preliminary data.</text>
</comment>
<reference evidence="1 2" key="1">
    <citation type="submission" date="2014-02" db="EMBL/GenBank/DDBJ databases">
        <title>Whole genome shotgun sequence of Rhodococcus wratislaviensis NBRC 100605.</title>
        <authorList>
            <person name="Hosoyama A."/>
            <person name="Tsuchikane K."/>
            <person name="Yoshida I."/>
            <person name="Ohji S."/>
            <person name="Ichikawa N."/>
            <person name="Yamazoe A."/>
            <person name="Fujita N."/>
        </authorList>
    </citation>
    <scope>NUCLEOTIDE SEQUENCE [LARGE SCALE GENOMIC DNA]</scope>
    <source>
        <strain evidence="1 2">NBRC 100605</strain>
    </source>
</reference>
<evidence type="ECO:0000313" key="2">
    <source>
        <dbReference type="Proteomes" id="UP000019491"/>
    </source>
</evidence>
<evidence type="ECO:0000313" key="1">
    <source>
        <dbReference type="EMBL" id="GAF48814.1"/>
    </source>
</evidence>
<proteinExistence type="predicted"/>
<sequence>MVHDWDEVVPHPRLNLLFGLFEGVGGAVVDAGFEVLAGGAGGSVGAGVFIVAEPDGDAVGGAWGGLLGERPRNAVLGVPSAARGRPSPCTLRRPDSAFVRSILG</sequence>
<name>X0PYW1_RHOWR</name>
<accession>X0PYW1</accession>
<dbReference type="EMBL" id="BAWF01000060">
    <property type="protein sequence ID" value="GAF48814.1"/>
    <property type="molecule type" value="Genomic_DNA"/>
</dbReference>
<dbReference type="AlphaFoldDB" id="X0PYW1"/>
<gene>
    <name evidence="1" type="ORF">RW1_060_00230</name>
</gene>
<organism evidence="1 2">
    <name type="scientific">Rhodococcus wratislaviensis NBRC 100605</name>
    <dbReference type="NCBI Taxonomy" id="1219028"/>
    <lineage>
        <taxon>Bacteria</taxon>
        <taxon>Bacillati</taxon>
        <taxon>Actinomycetota</taxon>
        <taxon>Actinomycetes</taxon>
        <taxon>Mycobacteriales</taxon>
        <taxon>Nocardiaceae</taxon>
        <taxon>Rhodococcus</taxon>
    </lineage>
</organism>
<dbReference type="Proteomes" id="UP000019491">
    <property type="component" value="Unassembled WGS sequence"/>
</dbReference>
<protein>
    <submittedName>
        <fullName evidence="1">Uncharacterized protein</fullName>
    </submittedName>
</protein>